<dbReference type="GO" id="GO:0008270">
    <property type="term" value="F:zinc ion binding"/>
    <property type="evidence" value="ECO:0007669"/>
    <property type="project" value="UniProtKB-KW"/>
</dbReference>
<comment type="caution">
    <text evidence="4">The sequence shown here is derived from an EMBL/GenBank/DDBJ whole genome shotgun (WGS) entry which is preliminary data.</text>
</comment>
<evidence type="ECO:0000256" key="1">
    <source>
        <dbReference type="PROSITE-ProRule" id="PRU00042"/>
    </source>
</evidence>
<feature type="compositionally biased region" description="Polar residues" evidence="2">
    <location>
        <begin position="80"/>
        <end position="104"/>
    </location>
</feature>
<name>A0AAD4G6V4_BOLED</name>
<dbReference type="Proteomes" id="UP001194468">
    <property type="component" value="Unassembled WGS sequence"/>
</dbReference>
<feature type="region of interest" description="Disordered" evidence="2">
    <location>
        <begin position="236"/>
        <end position="263"/>
    </location>
</feature>
<sequence>MGSFPCADCGQTLNNAQARSHHRWSQHANIPPISAGGKQYAVEREEDGTVRCPVHQCGRSYKSREAFTKHAKIVHGSGSKPATPSSGPTVSSSQELSFGPSSNWKMPEPSADFREGLGPGVTDISCKTGFPEVASSHRPGQVEAVESERNVGKLIGRAFGWLGLLASLLGVATEKPARAREEVLDAKELTAQVSEVVADAVMKKLAEIGLTAENLKKLEILAEMVPIDTPAVVSPGVSLERTGGHHPGGGDDVDEIGEVDLSL</sequence>
<dbReference type="PROSITE" id="PS50157">
    <property type="entry name" value="ZINC_FINGER_C2H2_2"/>
    <property type="match status" value="2"/>
</dbReference>
<evidence type="ECO:0000256" key="2">
    <source>
        <dbReference type="SAM" id="MobiDB-lite"/>
    </source>
</evidence>
<proteinExistence type="predicted"/>
<reference evidence="4" key="2">
    <citation type="journal article" date="2020" name="Nat. Commun.">
        <title>Large-scale genome sequencing of mycorrhizal fungi provides insights into the early evolution of symbiotic traits.</title>
        <authorList>
            <person name="Miyauchi S."/>
            <person name="Kiss E."/>
            <person name="Kuo A."/>
            <person name="Drula E."/>
            <person name="Kohler A."/>
            <person name="Sanchez-Garcia M."/>
            <person name="Morin E."/>
            <person name="Andreopoulos B."/>
            <person name="Barry K.W."/>
            <person name="Bonito G."/>
            <person name="Buee M."/>
            <person name="Carver A."/>
            <person name="Chen C."/>
            <person name="Cichocki N."/>
            <person name="Clum A."/>
            <person name="Culley D."/>
            <person name="Crous P.W."/>
            <person name="Fauchery L."/>
            <person name="Girlanda M."/>
            <person name="Hayes R.D."/>
            <person name="Keri Z."/>
            <person name="LaButti K."/>
            <person name="Lipzen A."/>
            <person name="Lombard V."/>
            <person name="Magnuson J."/>
            <person name="Maillard F."/>
            <person name="Murat C."/>
            <person name="Nolan M."/>
            <person name="Ohm R.A."/>
            <person name="Pangilinan J."/>
            <person name="Pereira M.F."/>
            <person name="Perotto S."/>
            <person name="Peter M."/>
            <person name="Pfister S."/>
            <person name="Riley R."/>
            <person name="Sitrit Y."/>
            <person name="Stielow J.B."/>
            <person name="Szollosi G."/>
            <person name="Zifcakova L."/>
            <person name="Stursova M."/>
            <person name="Spatafora J.W."/>
            <person name="Tedersoo L."/>
            <person name="Vaario L.M."/>
            <person name="Yamada A."/>
            <person name="Yan M."/>
            <person name="Wang P."/>
            <person name="Xu J."/>
            <person name="Bruns T."/>
            <person name="Baldrian P."/>
            <person name="Vilgalys R."/>
            <person name="Dunand C."/>
            <person name="Henrissat B."/>
            <person name="Grigoriev I.V."/>
            <person name="Hibbett D."/>
            <person name="Nagy L.G."/>
            <person name="Martin F.M."/>
        </authorList>
    </citation>
    <scope>NUCLEOTIDE SEQUENCE</scope>
    <source>
        <strain evidence="4">BED1</strain>
    </source>
</reference>
<keyword evidence="1" id="KW-0863">Zinc-finger</keyword>
<accession>A0AAD4G6V4</accession>
<feature type="domain" description="C2H2-type" evidence="3">
    <location>
        <begin position="50"/>
        <end position="81"/>
    </location>
</feature>
<dbReference type="PROSITE" id="PS00028">
    <property type="entry name" value="ZINC_FINGER_C2H2_1"/>
    <property type="match status" value="2"/>
</dbReference>
<reference evidence="4" key="1">
    <citation type="submission" date="2019-10" db="EMBL/GenBank/DDBJ databases">
        <authorList>
            <consortium name="DOE Joint Genome Institute"/>
            <person name="Kuo A."/>
            <person name="Miyauchi S."/>
            <person name="Kiss E."/>
            <person name="Drula E."/>
            <person name="Kohler A."/>
            <person name="Sanchez-Garcia M."/>
            <person name="Andreopoulos B."/>
            <person name="Barry K.W."/>
            <person name="Bonito G."/>
            <person name="Buee M."/>
            <person name="Carver A."/>
            <person name="Chen C."/>
            <person name="Cichocki N."/>
            <person name="Clum A."/>
            <person name="Culley D."/>
            <person name="Crous P.W."/>
            <person name="Fauchery L."/>
            <person name="Girlanda M."/>
            <person name="Hayes R."/>
            <person name="Keri Z."/>
            <person name="LaButti K."/>
            <person name="Lipzen A."/>
            <person name="Lombard V."/>
            <person name="Magnuson J."/>
            <person name="Maillard F."/>
            <person name="Morin E."/>
            <person name="Murat C."/>
            <person name="Nolan M."/>
            <person name="Ohm R."/>
            <person name="Pangilinan J."/>
            <person name="Pereira M."/>
            <person name="Perotto S."/>
            <person name="Peter M."/>
            <person name="Riley R."/>
            <person name="Sitrit Y."/>
            <person name="Stielow B."/>
            <person name="Szollosi G."/>
            <person name="Zifcakova L."/>
            <person name="Stursova M."/>
            <person name="Spatafora J.W."/>
            <person name="Tedersoo L."/>
            <person name="Vaario L.-M."/>
            <person name="Yamada A."/>
            <person name="Yan M."/>
            <person name="Wang P."/>
            <person name="Xu J."/>
            <person name="Bruns T."/>
            <person name="Baldrian P."/>
            <person name="Vilgalys R."/>
            <person name="Henrissat B."/>
            <person name="Grigoriev I.V."/>
            <person name="Hibbett D."/>
            <person name="Nagy L.G."/>
            <person name="Martin F.M."/>
        </authorList>
    </citation>
    <scope>NUCLEOTIDE SEQUENCE</scope>
    <source>
        <strain evidence="4">BED1</strain>
    </source>
</reference>
<evidence type="ECO:0000259" key="3">
    <source>
        <dbReference type="PROSITE" id="PS50157"/>
    </source>
</evidence>
<evidence type="ECO:0000313" key="5">
    <source>
        <dbReference type="Proteomes" id="UP001194468"/>
    </source>
</evidence>
<gene>
    <name evidence="4" type="ORF">L210DRAFT_2166330</name>
</gene>
<dbReference type="SMART" id="SM00355">
    <property type="entry name" value="ZnF_C2H2"/>
    <property type="match status" value="2"/>
</dbReference>
<feature type="compositionally biased region" description="Acidic residues" evidence="2">
    <location>
        <begin position="251"/>
        <end position="263"/>
    </location>
</feature>
<keyword evidence="1" id="KW-0479">Metal-binding</keyword>
<protein>
    <recommendedName>
        <fullName evidence="3">C2H2-type domain-containing protein</fullName>
    </recommendedName>
</protein>
<keyword evidence="5" id="KW-1185">Reference proteome</keyword>
<organism evidence="4 5">
    <name type="scientific">Boletus edulis BED1</name>
    <dbReference type="NCBI Taxonomy" id="1328754"/>
    <lineage>
        <taxon>Eukaryota</taxon>
        <taxon>Fungi</taxon>
        <taxon>Dikarya</taxon>
        <taxon>Basidiomycota</taxon>
        <taxon>Agaricomycotina</taxon>
        <taxon>Agaricomycetes</taxon>
        <taxon>Agaricomycetidae</taxon>
        <taxon>Boletales</taxon>
        <taxon>Boletineae</taxon>
        <taxon>Boletaceae</taxon>
        <taxon>Boletoideae</taxon>
        <taxon>Boletus</taxon>
    </lineage>
</organism>
<feature type="domain" description="C2H2-type" evidence="3">
    <location>
        <begin position="4"/>
        <end position="32"/>
    </location>
</feature>
<feature type="region of interest" description="Disordered" evidence="2">
    <location>
        <begin position="72"/>
        <end position="107"/>
    </location>
</feature>
<dbReference type="EMBL" id="WHUW01000124">
    <property type="protein sequence ID" value="KAF8422579.1"/>
    <property type="molecule type" value="Genomic_DNA"/>
</dbReference>
<dbReference type="InterPro" id="IPR013087">
    <property type="entry name" value="Znf_C2H2_type"/>
</dbReference>
<dbReference type="Gene3D" id="3.30.160.60">
    <property type="entry name" value="Classic Zinc Finger"/>
    <property type="match status" value="1"/>
</dbReference>
<dbReference type="AlphaFoldDB" id="A0AAD4G6V4"/>
<evidence type="ECO:0000313" key="4">
    <source>
        <dbReference type="EMBL" id="KAF8422579.1"/>
    </source>
</evidence>
<keyword evidence="1" id="KW-0862">Zinc</keyword>